<dbReference type="InterPro" id="IPR036425">
    <property type="entry name" value="MoaB/Mog-like_dom_sf"/>
</dbReference>
<protein>
    <recommendedName>
        <fullName evidence="7">MoaB/Mog domain-containing protein</fullName>
    </recommendedName>
</protein>
<evidence type="ECO:0000256" key="6">
    <source>
        <dbReference type="ARBA" id="ARBA00023150"/>
    </source>
</evidence>
<dbReference type="NCBIfam" id="TIGR00177">
    <property type="entry name" value="molyb_syn"/>
    <property type="match status" value="1"/>
</dbReference>
<dbReference type="PRINTS" id="PR00959">
    <property type="entry name" value="MEVGALKINASE"/>
</dbReference>
<evidence type="ECO:0000256" key="2">
    <source>
        <dbReference type="ARBA" id="ARBA00007589"/>
    </source>
</evidence>
<dbReference type="CDD" id="cd00887">
    <property type="entry name" value="MoeA"/>
    <property type="match status" value="1"/>
</dbReference>
<dbReference type="Gene3D" id="3.30.70.890">
    <property type="entry name" value="GHMP kinase, C-terminal domain"/>
    <property type="match status" value="1"/>
</dbReference>
<dbReference type="Pfam" id="PF00994">
    <property type="entry name" value="MoCF_biosynth"/>
    <property type="match status" value="1"/>
</dbReference>
<comment type="similarity">
    <text evidence="3">In the C-terminal section; belongs to the MoeA family.</text>
</comment>
<dbReference type="InterPro" id="IPR006204">
    <property type="entry name" value="GHMP_kinase_N_dom"/>
</dbReference>
<keyword evidence="5" id="KW-0067">ATP-binding</keyword>
<dbReference type="InterPro" id="IPR005110">
    <property type="entry name" value="MoeA_linker/N"/>
</dbReference>
<organism evidence="8">
    <name type="scientific">Ostreococcus sp. 'lucimarinus'</name>
    <dbReference type="NCBI Taxonomy" id="242159"/>
    <lineage>
        <taxon>Eukaryota</taxon>
        <taxon>Viridiplantae</taxon>
        <taxon>Chlorophyta</taxon>
        <taxon>Mamiellophyceae</taxon>
        <taxon>Mamiellales</taxon>
        <taxon>Bathycoccaceae</taxon>
        <taxon>Ostreococcus</taxon>
    </lineage>
</organism>
<dbReference type="SUPFAM" id="SSF54211">
    <property type="entry name" value="Ribosomal protein S5 domain 2-like"/>
    <property type="match status" value="1"/>
</dbReference>
<dbReference type="InterPro" id="IPR001453">
    <property type="entry name" value="MoaB/Mog_dom"/>
</dbReference>
<dbReference type="GO" id="GO:0005524">
    <property type="term" value="F:ATP binding"/>
    <property type="evidence" value="ECO:0007669"/>
    <property type="project" value="UniProtKB-KW"/>
</dbReference>
<sequence>MDGYALNARASAAAMRANDDGGATRRWEFEIVDDEASRAGPAKATRDDEGREFGAMECAYVTTGAVLPRGCDCVVPEEACEVVREGSGRARADSSDVVSGKWTRAVGSDVRGRGEVLIAKGERLSAYDVGVLKYARDVVETYEPPRVRVLSTGDELAASASDVAVRGCVVDTNGPMLEALCGEESAEVISRDIVRDDEAATRAAFEMAVADASCDALITSGGASVGDRDFVKQTIEGLGGKIYFRRLAMKPGKPTMFATIPRATGPPLLVFALPGNPVSAAVTFTLIVAPCIRALGGVRESGLRRIHCVLDETLRLDPERAEYHRVTLDWTRGNLPVARSTGAQISSRLLSMRNADALIELPRGPGVVEKGAIASALLISDVRHAKGANMEKIQWPKKSRGDESRRSNEALDSIVTVLDAEGSVRDLKRVVGLEEDARRHCRAAGDCVDALNKLRMYSDGDSTHVAVTDAQSPGLRRGIATTLERLRVVTPIGDVITKRAYARVGLVGNPSDAYGGKCVAFTISNFFAEASLRRTPSSKRVTFAPGPYDGNAFDSFDALSTHVSQHGVDGGVRLLKSLCCNLMRYCESTKQRIDTSCGFEMSYTSNIPKQTGLSGSSAIVIAAMRCLLEMYRINISLDDQTELALRVERDVGINAGPMDRVAQVYEGAVFMDFTKPRASTACGWRIHGEYTRVETDELPPLYLVWAKDNESESSRIHADVRRRWDAGDADVATSMSRLASLADDVFKAMATRQINVEELKTSIDTNFDIRRALFGDQALGALNVTLVSVCRERAGCAAKFAGSGGACVVVCENDDRARALKEACDAHGFEVERVVVRK</sequence>
<evidence type="ECO:0000256" key="5">
    <source>
        <dbReference type="ARBA" id="ARBA00022840"/>
    </source>
</evidence>
<dbReference type="Gene3D" id="2.40.340.10">
    <property type="entry name" value="MoeA, C-terminal, domain IV"/>
    <property type="match status" value="1"/>
</dbReference>
<dbReference type="Pfam" id="PF00288">
    <property type="entry name" value="GHMP_kinases_N"/>
    <property type="match status" value="1"/>
</dbReference>
<dbReference type="InterPro" id="IPR014721">
    <property type="entry name" value="Ribsml_uS5_D2-typ_fold_subgr"/>
</dbReference>
<dbReference type="Pfam" id="PF03454">
    <property type="entry name" value="MoeA_C"/>
    <property type="match status" value="1"/>
</dbReference>
<accession>A0A7R9SZ06</accession>
<keyword evidence="4" id="KW-0547">Nucleotide-binding</keyword>
<evidence type="ECO:0000259" key="7">
    <source>
        <dbReference type="SMART" id="SM00852"/>
    </source>
</evidence>
<dbReference type="PANTHER" id="PTHR38710">
    <property type="entry name" value="WITH PUTATIVE URIDYL PYROPHOSPHORYLASE-RELATED"/>
    <property type="match status" value="1"/>
</dbReference>
<dbReference type="Gene3D" id="3.40.980.10">
    <property type="entry name" value="MoaB/Mog-like domain"/>
    <property type="match status" value="1"/>
</dbReference>
<dbReference type="Gene3D" id="2.170.190.11">
    <property type="entry name" value="Molybdopterin biosynthesis moea protein, domain 3"/>
    <property type="match status" value="1"/>
</dbReference>
<dbReference type="GO" id="GO:0006777">
    <property type="term" value="P:Mo-molybdopterin cofactor biosynthetic process"/>
    <property type="evidence" value="ECO:0007669"/>
    <property type="project" value="UniProtKB-KW"/>
</dbReference>
<dbReference type="Pfam" id="PF03453">
    <property type="entry name" value="MoeA_N"/>
    <property type="match status" value="1"/>
</dbReference>
<evidence type="ECO:0000313" key="8">
    <source>
        <dbReference type="EMBL" id="CAD8219567.1"/>
    </source>
</evidence>
<dbReference type="PROSITE" id="PS01079">
    <property type="entry name" value="MOCF_BIOSYNTHESIS_2"/>
    <property type="match status" value="1"/>
</dbReference>
<dbReference type="InterPro" id="IPR008284">
    <property type="entry name" value="MoCF_biosynth_CS"/>
</dbReference>
<dbReference type="AlphaFoldDB" id="A0A7R9SZ06"/>
<dbReference type="InterPro" id="IPR053034">
    <property type="entry name" value="Glucuronokinase-like"/>
</dbReference>
<name>A0A7R9SZ06_9CHLO</name>
<dbReference type="InterPro" id="IPR020568">
    <property type="entry name" value="Ribosomal_Su5_D2-typ_SF"/>
</dbReference>
<evidence type="ECO:0000256" key="1">
    <source>
        <dbReference type="ARBA" id="ARBA00005046"/>
    </source>
</evidence>
<dbReference type="UniPathway" id="UPA00344"/>
<dbReference type="InterPro" id="IPR038987">
    <property type="entry name" value="MoeA-like"/>
</dbReference>
<dbReference type="InterPro" id="IPR005111">
    <property type="entry name" value="MoeA_C_domain_IV"/>
</dbReference>
<reference evidence="8" key="1">
    <citation type="submission" date="2021-01" db="EMBL/GenBank/DDBJ databases">
        <authorList>
            <person name="Corre E."/>
            <person name="Pelletier E."/>
            <person name="Niang G."/>
            <person name="Scheremetjew M."/>
            <person name="Finn R."/>
            <person name="Kale V."/>
            <person name="Holt S."/>
            <person name="Cochrane G."/>
            <person name="Meng A."/>
            <person name="Brown T."/>
            <person name="Cohen L."/>
        </authorList>
    </citation>
    <scope>NUCLEOTIDE SEQUENCE</scope>
    <source>
        <strain evidence="8">Clade-A-BCC118000</strain>
    </source>
</reference>
<dbReference type="Gene3D" id="3.30.230.10">
    <property type="match status" value="1"/>
</dbReference>
<dbReference type="Gene3D" id="3.90.105.10">
    <property type="entry name" value="Molybdopterin biosynthesis moea protein, domain 2"/>
    <property type="match status" value="1"/>
</dbReference>
<comment type="similarity">
    <text evidence="2">In the N-terminal section; belongs to the MoaB/Mog family.</text>
</comment>
<dbReference type="EMBL" id="HBDX01000320">
    <property type="protein sequence ID" value="CAD8219567.1"/>
    <property type="molecule type" value="Transcribed_RNA"/>
</dbReference>
<dbReference type="InterPro" id="IPR036688">
    <property type="entry name" value="MoeA_C_domain_IV_sf"/>
</dbReference>
<dbReference type="SUPFAM" id="SSF63882">
    <property type="entry name" value="MoeA N-terminal region -like"/>
    <property type="match status" value="1"/>
</dbReference>
<dbReference type="InterPro" id="IPR013750">
    <property type="entry name" value="GHMP_kinase_C_dom"/>
</dbReference>
<keyword evidence="6" id="KW-0501">Molybdenum cofactor biosynthesis</keyword>
<evidence type="ECO:0000256" key="4">
    <source>
        <dbReference type="ARBA" id="ARBA00022741"/>
    </source>
</evidence>
<evidence type="ECO:0000256" key="3">
    <source>
        <dbReference type="ARBA" id="ARBA00008339"/>
    </source>
</evidence>
<dbReference type="SUPFAM" id="SSF53218">
    <property type="entry name" value="Molybdenum cofactor biosynthesis proteins"/>
    <property type="match status" value="1"/>
</dbReference>
<comment type="pathway">
    <text evidence="1">Cofactor biosynthesis; molybdopterin biosynthesis.</text>
</comment>
<dbReference type="InterPro" id="IPR036135">
    <property type="entry name" value="MoeA_linker/N_sf"/>
</dbReference>
<dbReference type="SMART" id="SM00852">
    <property type="entry name" value="MoCF_biosynth"/>
    <property type="match status" value="1"/>
</dbReference>
<dbReference type="SUPFAM" id="SSF55060">
    <property type="entry name" value="GHMP Kinase, C-terminal domain"/>
    <property type="match status" value="1"/>
</dbReference>
<feature type="domain" description="MoaB/Mog" evidence="7">
    <location>
        <begin position="148"/>
        <end position="294"/>
    </location>
</feature>
<dbReference type="PANTHER" id="PTHR38710:SF1">
    <property type="entry name" value="WITH PUTATIVE URIDYL PYROPHOSPHORYLASE-RELATED"/>
    <property type="match status" value="1"/>
</dbReference>
<dbReference type="InterPro" id="IPR036554">
    <property type="entry name" value="GHMP_kinase_C_sf"/>
</dbReference>
<dbReference type="Pfam" id="PF08544">
    <property type="entry name" value="GHMP_kinases_C"/>
    <property type="match status" value="1"/>
</dbReference>
<dbReference type="SUPFAM" id="SSF63867">
    <property type="entry name" value="MoeA C-terminal domain-like"/>
    <property type="match status" value="1"/>
</dbReference>
<proteinExistence type="inferred from homology"/>
<gene>
    <name evidence="8" type="ORF">OLUC0939_LOCUS286</name>
</gene>